<dbReference type="InterPro" id="IPR043751">
    <property type="entry name" value="DUF5696"/>
</dbReference>
<reference evidence="1 2" key="1">
    <citation type="submission" date="2019-01" db="EMBL/GenBank/DDBJ databases">
        <title>Genome sequencing of strain FW100M-2.</title>
        <authorList>
            <person name="Heo J."/>
            <person name="Kim S.-J."/>
            <person name="Kim J.-S."/>
            <person name="Hong S.-B."/>
            <person name="Kwon S.-W."/>
        </authorList>
    </citation>
    <scope>NUCLEOTIDE SEQUENCE [LARGE SCALE GENOMIC DNA]</scope>
    <source>
        <strain evidence="1 2">FW100M-2</strain>
    </source>
</reference>
<dbReference type="Pfam" id="PF18952">
    <property type="entry name" value="DUF5696"/>
    <property type="match status" value="1"/>
</dbReference>
<gene>
    <name evidence="1" type="ORF">ET464_02115</name>
</gene>
<accession>A0A4P6ER58</accession>
<evidence type="ECO:0008006" key="3">
    <source>
        <dbReference type="Google" id="ProtNLM"/>
    </source>
</evidence>
<organism evidence="1 2">
    <name type="scientific">Paenibacillus protaetiae</name>
    <dbReference type="NCBI Taxonomy" id="2509456"/>
    <lineage>
        <taxon>Bacteria</taxon>
        <taxon>Bacillati</taxon>
        <taxon>Bacillota</taxon>
        <taxon>Bacilli</taxon>
        <taxon>Bacillales</taxon>
        <taxon>Paenibacillaceae</taxon>
        <taxon>Paenibacillus</taxon>
    </lineage>
</organism>
<evidence type="ECO:0000313" key="1">
    <source>
        <dbReference type="EMBL" id="QAY65352.1"/>
    </source>
</evidence>
<keyword evidence="2" id="KW-1185">Reference proteome</keyword>
<protein>
    <recommendedName>
        <fullName evidence="3">Glycoside hydrolase</fullName>
    </recommendedName>
</protein>
<dbReference type="RefSeq" id="WP_129437838.1">
    <property type="nucleotide sequence ID" value="NZ_CP035492.1"/>
</dbReference>
<dbReference type="AlphaFoldDB" id="A0A4P6ER58"/>
<dbReference type="OrthoDB" id="9793135at2"/>
<dbReference type="EMBL" id="CP035492">
    <property type="protein sequence ID" value="QAY65352.1"/>
    <property type="molecule type" value="Genomic_DNA"/>
</dbReference>
<sequence length="758" mass="84543">MKSRKLPITAIAKAATTAVLLLLIGWIALQIWSPWGGQKTNIAQATAQFDNKGELYKAVVPQDSGFETAAENDKLKLLVDRSTSHFQVVDKATGTIWRSYPDPQEWPKETATGTWKNHLLSPILIEYVNAKNYKSSSFTAGLVDTGGYLEQFRLMEGGFAVTFAFPKAQIKIPVEVSLHPDYVETRIIDSGIVEGDLSLLNVKLYPLFGAEPYVGQDGYIMIPDGSGSLIRFGDKRIMPQLTYNESVYGSDLSFYNEETGRQRITMPVYGLKSGSQSFLSIITEGDAYANVYAAPGGAVGRSNWVTTEWQYRKKFYQTVSKNTGEGFYTYSSERFTSQGRATRYYPLTGDKSDYAGMAAVYRNYLMTEQGVKPVQSAKPDIPLYLDIVGADIKKGLFSDSYLKATTTDEAASLLKDVYGLGIHNVQVHYEGWQQNGYSSQGGYFPVDKRIGGNSGMKRFIDFAHSLGIPVYLTANYTLNTNGDDGFWWRRDGLRNMAGTVLKEETKEQQDDQDDATYVSPGFYAKVVRSDLNQYKKLGADGIYFENGIGSQLNTDFNNQYKASRSDSAGIQADLLKQTKETLGSAAASNVNFYALGEVDQVHQLASDYSYDVFVTEPIPFSAIVLHGLRPYTLEWSNVRDEWQSGFLRSIEYGASPAYILSGDQSEDMRESYSLWYYSLDYKDWISRISDEYEQMNAVLAEVKDRAITEHRTIAPGVKETVYEGGYRVLVNYNEQPYESGGLSVPALGYTVKKGGEAQ</sequence>
<proteinExistence type="predicted"/>
<dbReference type="KEGG" id="pprt:ET464_02115"/>
<name>A0A4P6ER58_9BACL</name>
<dbReference type="SUPFAM" id="SSF51445">
    <property type="entry name" value="(Trans)glycosidases"/>
    <property type="match status" value="1"/>
</dbReference>
<evidence type="ECO:0000313" key="2">
    <source>
        <dbReference type="Proteomes" id="UP000293568"/>
    </source>
</evidence>
<dbReference type="Gene3D" id="3.20.20.80">
    <property type="entry name" value="Glycosidases"/>
    <property type="match status" value="1"/>
</dbReference>
<dbReference type="InterPro" id="IPR017853">
    <property type="entry name" value="GH"/>
</dbReference>
<dbReference type="Proteomes" id="UP000293568">
    <property type="component" value="Chromosome"/>
</dbReference>